<dbReference type="EMBL" id="JH993276">
    <property type="protein sequence ID" value="EKX31463.1"/>
    <property type="molecule type" value="Genomic_DNA"/>
</dbReference>
<dbReference type="Proteomes" id="UP000011087">
    <property type="component" value="Unassembled WGS sequence"/>
</dbReference>
<dbReference type="RefSeq" id="XP_005818443.1">
    <property type="nucleotide sequence ID" value="XM_005818386.1"/>
</dbReference>
<evidence type="ECO:0000313" key="1">
    <source>
        <dbReference type="EMBL" id="EKX31463.1"/>
    </source>
</evidence>
<evidence type="ECO:0000313" key="3">
    <source>
        <dbReference type="Proteomes" id="UP000011087"/>
    </source>
</evidence>
<dbReference type="KEGG" id="gtt:GUITHDRAFT_122339"/>
<dbReference type="GeneID" id="17288186"/>
<reference evidence="3" key="2">
    <citation type="submission" date="2012-11" db="EMBL/GenBank/DDBJ databases">
        <authorList>
            <person name="Kuo A."/>
            <person name="Curtis B.A."/>
            <person name="Tanifuji G."/>
            <person name="Burki F."/>
            <person name="Gruber A."/>
            <person name="Irimia M."/>
            <person name="Maruyama S."/>
            <person name="Arias M.C."/>
            <person name="Ball S.G."/>
            <person name="Gile G.H."/>
            <person name="Hirakawa Y."/>
            <person name="Hopkins J.F."/>
            <person name="Rensing S.A."/>
            <person name="Schmutz J."/>
            <person name="Symeonidi A."/>
            <person name="Elias M."/>
            <person name="Eveleigh R.J."/>
            <person name="Herman E.K."/>
            <person name="Klute M.J."/>
            <person name="Nakayama T."/>
            <person name="Obornik M."/>
            <person name="Reyes-Prieto A."/>
            <person name="Armbrust E.V."/>
            <person name="Aves S.J."/>
            <person name="Beiko R.G."/>
            <person name="Coutinho P."/>
            <person name="Dacks J.B."/>
            <person name="Durnford D.G."/>
            <person name="Fast N.M."/>
            <person name="Green B.R."/>
            <person name="Grisdale C."/>
            <person name="Hempe F."/>
            <person name="Henrissat B."/>
            <person name="Hoppner M.P."/>
            <person name="Ishida K.-I."/>
            <person name="Kim E."/>
            <person name="Koreny L."/>
            <person name="Kroth P.G."/>
            <person name="Liu Y."/>
            <person name="Malik S.-B."/>
            <person name="Maier U.G."/>
            <person name="McRose D."/>
            <person name="Mock T."/>
            <person name="Neilson J.A."/>
            <person name="Onodera N.T."/>
            <person name="Poole A.M."/>
            <person name="Pritham E.J."/>
            <person name="Richards T.A."/>
            <person name="Rocap G."/>
            <person name="Roy S.W."/>
            <person name="Sarai C."/>
            <person name="Schaack S."/>
            <person name="Shirato S."/>
            <person name="Slamovits C.H."/>
            <person name="Spencer D.F."/>
            <person name="Suzuki S."/>
            <person name="Worden A.Z."/>
            <person name="Zauner S."/>
            <person name="Barry K."/>
            <person name="Bell C."/>
            <person name="Bharti A.K."/>
            <person name="Crow J.A."/>
            <person name="Grimwood J."/>
            <person name="Kramer R."/>
            <person name="Lindquist E."/>
            <person name="Lucas S."/>
            <person name="Salamov A."/>
            <person name="McFadden G.I."/>
            <person name="Lane C.E."/>
            <person name="Keeling P.J."/>
            <person name="Gray M.W."/>
            <person name="Grigoriev I.V."/>
            <person name="Archibald J.M."/>
        </authorList>
    </citation>
    <scope>NUCLEOTIDE SEQUENCE</scope>
    <source>
        <strain evidence="3">CCMP2712</strain>
    </source>
</reference>
<organism evidence="1">
    <name type="scientific">Guillardia theta (strain CCMP2712)</name>
    <name type="common">Cryptophyte</name>
    <dbReference type="NCBI Taxonomy" id="905079"/>
    <lineage>
        <taxon>Eukaryota</taxon>
        <taxon>Cryptophyceae</taxon>
        <taxon>Pyrenomonadales</taxon>
        <taxon>Geminigeraceae</taxon>
        <taxon>Guillardia</taxon>
    </lineage>
</organism>
<gene>
    <name evidence="1" type="ORF">GUITHDRAFT_122339</name>
</gene>
<name>L1I5C0_GUITC</name>
<sequence length="100" mass="11046">MAANKLFLKSTCSSCLSAKTARRPGKQFLSMNSRRDFLQLAVLLSAASSATGVLAEDEASQKITANKRYQGPSAYGFSLNYPKSWKPNKRIGNKHLYDLE</sequence>
<dbReference type="EnsemblProtists" id="EKX31463">
    <property type="protein sequence ID" value="EKX31463"/>
    <property type="gene ID" value="GUITHDRAFT_122339"/>
</dbReference>
<protein>
    <submittedName>
        <fullName evidence="1 2">Uncharacterized protein</fullName>
    </submittedName>
</protein>
<keyword evidence="3" id="KW-1185">Reference proteome</keyword>
<dbReference type="HOGENOM" id="CLU_2313574_0_0_1"/>
<dbReference type="PaxDb" id="55529-EKX31463"/>
<accession>L1I5C0</accession>
<evidence type="ECO:0000313" key="2">
    <source>
        <dbReference type="EnsemblProtists" id="EKX31463"/>
    </source>
</evidence>
<feature type="non-terminal residue" evidence="1">
    <location>
        <position position="1"/>
    </location>
</feature>
<dbReference type="AlphaFoldDB" id="L1I5C0"/>
<dbReference type="OrthoDB" id="10553349at2759"/>
<reference evidence="2" key="3">
    <citation type="submission" date="2016-03" db="UniProtKB">
        <authorList>
            <consortium name="EnsemblProtists"/>
        </authorList>
    </citation>
    <scope>IDENTIFICATION</scope>
</reference>
<reference evidence="1 3" key="1">
    <citation type="journal article" date="2012" name="Nature">
        <title>Algal genomes reveal evolutionary mosaicism and the fate of nucleomorphs.</title>
        <authorList>
            <consortium name="DOE Joint Genome Institute"/>
            <person name="Curtis B.A."/>
            <person name="Tanifuji G."/>
            <person name="Burki F."/>
            <person name="Gruber A."/>
            <person name="Irimia M."/>
            <person name="Maruyama S."/>
            <person name="Arias M.C."/>
            <person name="Ball S.G."/>
            <person name="Gile G.H."/>
            <person name="Hirakawa Y."/>
            <person name="Hopkins J.F."/>
            <person name="Kuo A."/>
            <person name="Rensing S.A."/>
            <person name="Schmutz J."/>
            <person name="Symeonidi A."/>
            <person name="Elias M."/>
            <person name="Eveleigh R.J."/>
            <person name="Herman E.K."/>
            <person name="Klute M.J."/>
            <person name="Nakayama T."/>
            <person name="Obornik M."/>
            <person name="Reyes-Prieto A."/>
            <person name="Armbrust E.V."/>
            <person name="Aves S.J."/>
            <person name="Beiko R.G."/>
            <person name="Coutinho P."/>
            <person name="Dacks J.B."/>
            <person name="Durnford D.G."/>
            <person name="Fast N.M."/>
            <person name="Green B.R."/>
            <person name="Grisdale C.J."/>
            <person name="Hempel F."/>
            <person name="Henrissat B."/>
            <person name="Hoppner M.P."/>
            <person name="Ishida K."/>
            <person name="Kim E."/>
            <person name="Koreny L."/>
            <person name="Kroth P.G."/>
            <person name="Liu Y."/>
            <person name="Malik S.B."/>
            <person name="Maier U.G."/>
            <person name="McRose D."/>
            <person name="Mock T."/>
            <person name="Neilson J.A."/>
            <person name="Onodera N.T."/>
            <person name="Poole A.M."/>
            <person name="Pritham E.J."/>
            <person name="Richards T.A."/>
            <person name="Rocap G."/>
            <person name="Roy S.W."/>
            <person name="Sarai C."/>
            <person name="Schaack S."/>
            <person name="Shirato S."/>
            <person name="Slamovits C.H."/>
            <person name="Spencer D.F."/>
            <person name="Suzuki S."/>
            <person name="Worden A.Z."/>
            <person name="Zauner S."/>
            <person name="Barry K."/>
            <person name="Bell C."/>
            <person name="Bharti A.K."/>
            <person name="Crow J.A."/>
            <person name="Grimwood J."/>
            <person name="Kramer R."/>
            <person name="Lindquist E."/>
            <person name="Lucas S."/>
            <person name="Salamov A."/>
            <person name="McFadden G.I."/>
            <person name="Lane C.E."/>
            <person name="Keeling P.J."/>
            <person name="Gray M.W."/>
            <person name="Grigoriev I.V."/>
            <person name="Archibald J.M."/>
        </authorList>
    </citation>
    <scope>NUCLEOTIDE SEQUENCE</scope>
    <source>
        <strain evidence="1 3">CCMP2712</strain>
    </source>
</reference>
<proteinExistence type="predicted"/>